<accession>A0A5B9DRG3</accession>
<dbReference type="RefSeq" id="WP_147657469.1">
    <property type="nucleotide sequence ID" value="NZ_BMFM01000002.1"/>
</dbReference>
<dbReference type="OrthoDB" id="6867569at2"/>
<dbReference type="KEGG" id="yti:FNA67_18380"/>
<sequence length="185" mass="20588">MSRPHIPFAVADLSAFAKSLRAHLASHDGLPSHVELLNMLARAGGHGNFQHLRSEALAPSTAPVTSAQATPPLDRAKVDQVLRHFDDKGRMMRWPGKTNHQMLCLWGIWTYIPSGQRLTEREVNAAITEGHTFGDYAILRRSMVDEGLLARTPDGRIYRRIEQLPPPEGLAIMAEVQKRAEWVAA</sequence>
<evidence type="ECO:0000313" key="1">
    <source>
        <dbReference type="EMBL" id="QEE22020.1"/>
    </source>
</evidence>
<dbReference type="AlphaFoldDB" id="A0A5B9DRG3"/>
<dbReference type="Pfam" id="PF09860">
    <property type="entry name" value="DUF2087"/>
    <property type="match status" value="1"/>
</dbReference>
<organism evidence="1 2">
    <name type="scientific">Paradevosia tibetensis</name>
    <dbReference type="NCBI Taxonomy" id="1447062"/>
    <lineage>
        <taxon>Bacteria</taxon>
        <taxon>Pseudomonadati</taxon>
        <taxon>Pseudomonadota</taxon>
        <taxon>Alphaproteobacteria</taxon>
        <taxon>Hyphomicrobiales</taxon>
        <taxon>Devosiaceae</taxon>
        <taxon>Paradevosia</taxon>
    </lineage>
</organism>
<evidence type="ECO:0000313" key="2">
    <source>
        <dbReference type="Proteomes" id="UP000321062"/>
    </source>
</evidence>
<keyword evidence="2" id="KW-1185">Reference proteome</keyword>
<dbReference type="InterPro" id="IPR018656">
    <property type="entry name" value="DUF2087"/>
</dbReference>
<dbReference type="EMBL" id="CP041690">
    <property type="protein sequence ID" value="QEE22020.1"/>
    <property type="molecule type" value="Genomic_DNA"/>
</dbReference>
<reference evidence="1 2" key="1">
    <citation type="journal article" date="2015" name="Int. J. Syst. Evol. Microbiol.">
        <title>Youhaiella tibetensis gen. nov., sp. nov., isolated from subsurface sediment.</title>
        <authorList>
            <person name="Wang Y.X."/>
            <person name="Huang F.Q."/>
            <person name="Nogi Y."/>
            <person name="Pang S.J."/>
            <person name="Wang P.K."/>
            <person name="Lv J."/>
        </authorList>
    </citation>
    <scope>NUCLEOTIDE SEQUENCE [LARGE SCALE GENOMIC DNA]</scope>
    <source>
        <strain evidence="2">fig4</strain>
    </source>
</reference>
<gene>
    <name evidence="1" type="ORF">FNA67_18380</name>
</gene>
<proteinExistence type="predicted"/>
<dbReference type="Proteomes" id="UP000321062">
    <property type="component" value="Chromosome"/>
</dbReference>
<name>A0A5B9DRG3_9HYPH</name>
<protein>
    <submittedName>
        <fullName evidence="1">DUF2087 domain-containing protein</fullName>
    </submittedName>
</protein>